<evidence type="ECO:0000256" key="6">
    <source>
        <dbReference type="ARBA" id="ARBA00023125"/>
    </source>
</evidence>
<evidence type="ECO:0000256" key="9">
    <source>
        <dbReference type="SAM" id="MobiDB-lite"/>
    </source>
</evidence>
<accession>A0A6M0K0I3</accession>
<evidence type="ECO:0000256" key="5">
    <source>
        <dbReference type="ARBA" id="ARBA00023124"/>
    </source>
</evidence>
<proteinExistence type="inferred from homology"/>
<dbReference type="Pfam" id="PF02586">
    <property type="entry name" value="SRAP"/>
    <property type="match status" value="1"/>
</dbReference>
<dbReference type="AlphaFoldDB" id="A0A6M0K0I3"/>
<dbReference type="InterPro" id="IPR003738">
    <property type="entry name" value="SRAP"/>
</dbReference>
<organism evidence="10 11">
    <name type="scientific">Thiorhodococcus minor</name>
    <dbReference type="NCBI Taxonomy" id="57489"/>
    <lineage>
        <taxon>Bacteria</taxon>
        <taxon>Pseudomonadati</taxon>
        <taxon>Pseudomonadota</taxon>
        <taxon>Gammaproteobacteria</taxon>
        <taxon>Chromatiales</taxon>
        <taxon>Chromatiaceae</taxon>
        <taxon>Thiorhodococcus</taxon>
    </lineage>
</organism>
<evidence type="ECO:0000256" key="2">
    <source>
        <dbReference type="ARBA" id="ARBA00022670"/>
    </source>
</evidence>
<dbReference type="PANTHER" id="PTHR13604:SF0">
    <property type="entry name" value="ABASIC SITE PROCESSING PROTEIN HMCES"/>
    <property type="match status" value="1"/>
</dbReference>
<evidence type="ECO:0000256" key="8">
    <source>
        <dbReference type="RuleBase" id="RU364100"/>
    </source>
</evidence>
<keyword evidence="3" id="KW-0227">DNA damage</keyword>
<dbReference type="EMBL" id="JAAIJQ010000022">
    <property type="protein sequence ID" value="NEV62107.1"/>
    <property type="molecule type" value="Genomic_DNA"/>
</dbReference>
<reference evidence="10 11" key="1">
    <citation type="submission" date="2020-02" db="EMBL/GenBank/DDBJ databases">
        <title>Genome sequences of Thiorhodococcus mannitoliphagus and Thiorhodococcus minor, purple sulfur photosynthetic bacteria in the gammaproteobacterial family, Chromatiaceae.</title>
        <authorList>
            <person name="Aviles F.A."/>
            <person name="Meyer T.E."/>
            <person name="Kyndt J.A."/>
        </authorList>
    </citation>
    <scope>NUCLEOTIDE SEQUENCE [LARGE SCALE GENOMIC DNA]</scope>
    <source>
        <strain evidence="10 11">DSM 11518</strain>
    </source>
</reference>
<dbReference type="Gene3D" id="3.90.1680.10">
    <property type="entry name" value="SOS response associated peptidase-like"/>
    <property type="match status" value="1"/>
</dbReference>
<dbReference type="GO" id="GO:0003697">
    <property type="term" value="F:single-stranded DNA binding"/>
    <property type="evidence" value="ECO:0007669"/>
    <property type="project" value="InterPro"/>
</dbReference>
<feature type="region of interest" description="Disordered" evidence="9">
    <location>
        <begin position="205"/>
        <end position="226"/>
    </location>
</feature>
<dbReference type="GO" id="GO:0006508">
    <property type="term" value="P:proteolysis"/>
    <property type="evidence" value="ECO:0007669"/>
    <property type="project" value="UniProtKB-KW"/>
</dbReference>
<keyword evidence="7" id="KW-0456">Lyase</keyword>
<keyword evidence="11" id="KW-1185">Reference proteome</keyword>
<evidence type="ECO:0000313" key="11">
    <source>
        <dbReference type="Proteomes" id="UP000483379"/>
    </source>
</evidence>
<protein>
    <recommendedName>
        <fullName evidence="8">Abasic site processing protein</fullName>
        <ecNumber evidence="8">3.4.-.-</ecNumber>
    </recommendedName>
</protein>
<keyword evidence="5" id="KW-0190">Covalent protein-DNA linkage</keyword>
<keyword evidence="4 8" id="KW-0378">Hydrolase</keyword>
<evidence type="ECO:0000313" key="10">
    <source>
        <dbReference type="EMBL" id="NEV62107.1"/>
    </source>
</evidence>
<dbReference type="SUPFAM" id="SSF143081">
    <property type="entry name" value="BB1717-like"/>
    <property type="match status" value="1"/>
</dbReference>
<gene>
    <name evidence="10" type="ORF">G3446_09430</name>
</gene>
<keyword evidence="2 8" id="KW-0645">Protease</keyword>
<dbReference type="InterPro" id="IPR036590">
    <property type="entry name" value="SRAP-like"/>
</dbReference>
<evidence type="ECO:0000256" key="4">
    <source>
        <dbReference type="ARBA" id="ARBA00022801"/>
    </source>
</evidence>
<keyword evidence="6" id="KW-0238">DNA-binding</keyword>
<dbReference type="PANTHER" id="PTHR13604">
    <property type="entry name" value="DC12-RELATED"/>
    <property type="match status" value="1"/>
</dbReference>
<dbReference type="RefSeq" id="WP_164452581.1">
    <property type="nucleotide sequence ID" value="NZ_JAAIJQ010000022.1"/>
</dbReference>
<name>A0A6M0K0I3_9GAMM</name>
<dbReference type="GO" id="GO:0016829">
    <property type="term" value="F:lyase activity"/>
    <property type="evidence" value="ECO:0007669"/>
    <property type="project" value="UniProtKB-KW"/>
</dbReference>
<comment type="similarity">
    <text evidence="1 8">Belongs to the SOS response-associated peptidase family.</text>
</comment>
<evidence type="ECO:0000256" key="7">
    <source>
        <dbReference type="ARBA" id="ARBA00023239"/>
    </source>
</evidence>
<evidence type="ECO:0000256" key="3">
    <source>
        <dbReference type="ARBA" id="ARBA00022763"/>
    </source>
</evidence>
<dbReference type="GO" id="GO:0008233">
    <property type="term" value="F:peptidase activity"/>
    <property type="evidence" value="ECO:0007669"/>
    <property type="project" value="UniProtKB-KW"/>
</dbReference>
<sequence>MCGRFAQFSLPEALEDYFEVADGYDLPPPRYNIAPGSRILAVRAGPDGRRVFAKLHWGLIPSWAKDRKFGYRTINARAETVAEKPAFRAAFKSRRCLIPADGFYEWQATPDGKQPYFIRLTDGDPIAFAGLWETWTDRETGEAVESGTIIVTQANALVRGIHDRMPVILDPRDFSTWLDPTIQTAAKLRGLLRPLAPERLSMHAVERRVGKPSNEDPSLIRPLTPE</sequence>
<evidence type="ECO:0000256" key="1">
    <source>
        <dbReference type="ARBA" id="ARBA00008136"/>
    </source>
</evidence>
<dbReference type="Proteomes" id="UP000483379">
    <property type="component" value="Unassembled WGS sequence"/>
</dbReference>
<dbReference type="EC" id="3.4.-.-" evidence="8"/>
<comment type="caution">
    <text evidence="10">The sequence shown here is derived from an EMBL/GenBank/DDBJ whole genome shotgun (WGS) entry which is preliminary data.</text>
</comment>
<dbReference type="GO" id="GO:0106300">
    <property type="term" value="P:protein-DNA covalent cross-linking repair"/>
    <property type="evidence" value="ECO:0007669"/>
    <property type="project" value="InterPro"/>
</dbReference>